<evidence type="ECO:0000256" key="12">
    <source>
        <dbReference type="ARBA" id="ARBA00022848"/>
    </source>
</evidence>
<evidence type="ECO:0000256" key="1">
    <source>
        <dbReference type="ARBA" id="ARBA00004144"/>
    </source>
</evidence>
<keyword evidence="13" id="KW-0443">Lipid metabolism</keyword>
<evidence type="ECO:0000256" key="24">
    <source>
        <dbReference type="SAM" id="MobiDB-lite"/>
    </source>
</evidence>
<feature type="domain" description="AMP-dependent synthetase/ligase" evidence="25">
    <location>
        <begin position="86"/>
        <end position="508"/>
    </location>
</feature>
<dbReference type="GO" id="GO:0004467">
    <property type="term" value="F:long-chain fatty acid-CoA ligase activity"/>
    <property type="evidence" value="ECO:0007669"/>
    <property type="project" value="UniProtKB-EC"/>
</dbReference>
<dbReference type="Pfam" id="PF00501">
    <property type="entry name" value="AMP-binding"/>
    <property type="match status" value="1"/>
</dbReference>
<evidence type="ECO:0000256" key="10">
    <source>
        <dbReference type="ARBA" id="ARBA00022832"/>
    </source>
</evidence>
<dbReference type="GO" id="GO:0005524">
    <property type="term" value="F:ATP binding"/>
    <property type="evidence" value="ECO:0007669"/>
    <property type="project" value="UniProtKB-KW"/>
</dbReference>
<dbReference type="InterPro" id="IPR042099">
    <property type="entry name" value="ANL_N_sf"/>
</dbReference>
<evidence type="ECO:0000256" key="14">
    <source>
        <dbReference type="ARBA" id="ARBA00023136"/>
    </source>
</evidence>
<dbReference type="EC" id="6.2.1.3" evidence="16"/>
<dbReference type="FunCoup" id="A0A6P7KD90">
    <property type="interactions" value="60"/>
</dbReference>
<evidence type="ECO:0000256" key="9">
    <source>
        <dbReference type="ARBA" id="ARBA00022824"/>
    </source>
</evidence>
<dbReference type="SUPFAM" id="SSF56801">
    <property type="entry name" value="Acetyl-CoA synthetase-like"/>
    <property type="match status" value="1"/>
</dbReference>
<protein>
    <recommendedName>
        <fullName evidence="20">Long-chain-fatty-acid--CoA ligase ACSBG1</fullName>
        <ecNumber evidence="16">6.2.1.3</ecNumber>
    </recommendedName>
    <alternativeName>
        <fullName evidence="21">Acyl-CoA synthetase bubblegum family member 1</fullName>
    </alternativeName>
</protein>
<organism evidence="26 27">
    <name type="scientific">Parambassis ranga</name>
    <name type="common">Indian glassy fish</name>
    <dbReference type="NCBI Taxonomy" id="210632"/>
    <lineage>
        <taxon>Eukaryota</taxon>
        <taxon>Metazoa</taxon>
        <taxon>Chordata</taxon>
        <taxon>Craniata</taxon>
        <taxon>Vertebrata</taxon>
        <taxon>Euteleostomi</taxon>
        <taxon>Actinopterygii</taxon>
        <taxon>Neopterygii</taxon>
        <taxon>Teleostei</taxon>
        <taxon>Neoteleostei</taxon>
        <taxon>Acanthomorphata</taxon>
        <taxon>Ovalentaria</taxon>
        <taxon>Ambassidae</taxon>
        <taxon>Parambassis</taxon>
    </lineage>
</organism>
<evidence type="ECO:0000256" key="13">
    <source>
        <dbReference type="ARBA" id="ARBA00023098"/>
    </source>
</evidence>
<evidence type="ECO:0000256" key="16">
    <source>
        <dbReference type="ARBA" id="ARBA00026121"/>
    </source>
</evidence>
<keyword evidence="10" id="KW-0276">Fatty acid metabolism</keyword>
<dbReference type="Proteomes" id="UP000515145">
    <property type="component" value="Chromosome 19"/>
</dbReference>
<keyword evidence="7 27" id="KW-0436">Ligase</keyword>
<feature type="region of interest" description="Disordered" evidence="24">
    <location>
        <begin position="1"/>
        <end position="49"/>
    </location>
</feature>
<comment type="catalytic activity">
    <reaction evidence="23">
        <text>hexadecanoate + ATP + CoA = hexadecanoyl-CoA + AMP + diphosphate</text>
        <dbReference type="Rhea" id="RHEA:30751"/>
        <dbReference type="ChEBI" id="CHEBI:7896"/>
        <dbReference type="ChEBI" id="CHEBI:30616"/>
        <dbReference type="ChEBI" id="CHEBI:33019"/>
        <dbReference type="ChEBI" id="CHEBI:57287"/>
        <dbReference type="ChEBI" id="CHEBI:57379"/>
        <dbReference type="ChEBI" id="CHEBI:456215"/>
    </reaction>
</comment>
<dbReference type="OrthoDB" id="3633556at2759"/>
<keyword evidence="15" id="KW-0968">Cytoplasmic vesicle</keyword>
<evidence type="ECO:0000313" key="27">
    <source>
        <dbReference type="RefSeq" id="XP_028287469.1"/>
    </source>
</evidence>
<name>A0A6P7KD90_9TELE</name>
<dbReference type="GO" id="GO:0031410">
    <property type="term" value="C:cytoplasmic vesicle"/>
    <property type="evidence" value="ECO:0007669"/>
    <property type="project" value="UniProtKB-SubCell"/>
</dbReference>
<keyword evidence="26" id="KW-1185">Reference proteome</keyword>
<dbReference type="GO" id="GO:0005886">
    <property type="term" value="C:plasma membrane"/>
    <property type="evidence" value="ECO:0007669"/>
    <property type="project" value="UniProtKB-SubCell"/>
</dbReference>
<accession>A0A6P7KD90</accession>
<keyword evidence="12" id="KW-0492">Microsome</keyword>
<keyword evidence="6" id="KW-0597">Phosphoprotein</keyword>
<dbReference type="Pfam" id="PF23562">
    <property type="entry name" value="AMP-binding_C_3"/>
    <property type="match status" value="1"/>
</dbReference>
<evidence type="ECO:0000256" key="7">
    <source>
        <dbReference type="ARBA" id="ARBA00022598"/>
    </source>
</evidence>
<evidence type="ECO:0000256" key="6">
    <source>
        <dbReference type="ARBA" id="ARBA00022553"/>
    </source>
</evidence>
<evidence type="ECO:0000256" key="23">
    <source>
        <dbReference type="ARBA" id="ARBA00049177"/>
    </source>
</evidence>
<evidence type="ECO:0000259" key="25">
    <source>
        <dbReference type="Pfam" id="PF00501"/>
    </source>
</evidence>
<keyword evidence="4" id="KW-1003">Cell membrane</keyword>
<evidence type="ECO:0000256" key="4">
    <source>
        <dbReference type="ARBA" id="ARBA00022475"/>
    </source>
</evidence>
<evidence type="ECO:0000256" key="3">
    <source>
        <dbReference type="ARBA" id="ARBA00004541"/>
    </source>
</evidence>
<evidence type="ECO:0000256" key="5">
    <source>
        <dbReference type="ARBA" id="ARBA00022490"/>
    </source>
</evidence>
<evidence type="ECO:0000313" key="26">
    <source>
        <dbReference type="Proteomes" id="UP000515145"/>
    </source>
</evidence>
<comment type="catalytic activity">
    <reaction evidence="17">
        <text>(E)-hexadec-2-enoate + ATP + CoA = (2E)-hexadecenoyl-CoA + AMP + diphosphate</text>
        <dbReference type="Rhea" id="RHEA:36139"/>
        <dbReference type="ChEBI" id="CHEBI:30616"/>
        <dbReference type="ChEBI" id="CHEBI:33019"/>
        <dbReference type="ChEBI" id="CHEBI:57287"/>
        <dbReference type="ChEBI" id="CHEBI:61526"/>
        <dbReference type="ChEBI" id="CHEBI:72745"/>
        <dbReference type="ChEBI" id="CHEBI:456215"/>
    </reaction>
</comment>
<sequence>MLFPDEGNAIGQPKDGVVSSTQKSMARVHTDSDRLSSAGNKSTEEEFSGTSLAPAHSLWTTDVRSAVRLRIEDGCAEDAITVHQMFKASVEKYGNMYALGSKKNNKWEKITFSEYYQFCRRAAKSFIKLGLQRFHGVAILGFNSAEWFFSAVGAIMAGGIMTGIYATNSPEACHYVASDSKADILVVENQKQLDKILQIWDKLPHLKAVVQYSGQLQQKISNLYSWEEFMELGLDVPDKQLEDIISSQKANQCCVLIYTSGTTGKPKGVMLSHDNITWTANYASRAGDMQPADTKQESLVSYLPLSHIAAQIYDLWAGIQWGELVYFAQPDALKGSLVTTLREVCPTSHMGVPRVWEKMMEKIKQAISQCGYMKKKLVMWAMSVSLDTNQKGVQKDGEKPFLFSVADSLVLQKLRAELGLSCCQKFFSGAAPIGSETVQFFLSLNIGLYEAYGMSESSGPHFMSGPKAYKLPSCGKVVPGCRYKMADVDSEGTGEICFWGRNIFMGYLNMEDKTREALDEDGWLHSGDLGKVDEEGFLYITGRIKELIITAGGENIPPVPIEEAVKKELPIISNAMLIGDKRKFLSILLTLKCCSNMETMELTDDLSTEAVEFCKQLGSQATKVSDITGGSDKDVYRAIQEGIDRVNSAATSNAQCIQKWTILKKDFSVSGGELGPTMKLRRPVVLEMYHKVIESLYQE</sequence>
<evidence type="ECO:0000256" key="19">
    <source>
        <dbReference type="ARBA" id="ARBA00038034"/>
    </source>
</evidence>
<dbReference type="RefSeq" id="XP_028287469.1">
    <property type="nucleotide sequence ID" value="XM_028431668.1"/>
</dbReference>
<keyword evidence="9" id="KW-0256">Endoplasmic reticulum</keyword>
<proteinExistence type="inferred from homology"/>
<dbReference type="InterPro" id="IPR000873">
    <property type="entry name" value="AMP-dep_synth/lig_dom"/>
</dbReference>
<comment type="similarity">
    <text evidence="19">Belongs to the ATP-dependent AMP-binding enzyme family. Bubblegum subfamily.</text>
</comment>
<evidence type="ECO:0000256" key="21">
    <source>
        <dbReference type="ARBA" id="ARBA00043191"/>
    </source>
</evidence>
<evidence type="ECO:0000256" key="8">
    <source>
        <dbReference type="ARBA" id="ARBA00022741"/>
    </source>
</evidence>
<evidence type="ECO:0000256" key="20">
    <source>
        <dbReference type="ARBA" id="ARBA00040478"/>
    </source>
</evidence>
<keyword evidence="14" id="KW-0472">Membrane</keyword>
<keyword evidence="8" id="KW-0547">Nucleotide-binding</keyword>
<keyword evidence="11" id="KW-0067">ATP-binding</keyword>
<evidence type="ECO:0000256" key="2">
    <source>
        <dbReference type="ARBA" id="ARBA00004236"/>
    </source>
</evidence>
<gene>
    <name evidence="27" type="primary">acsbg1</name>
</gene>
<dbReference type="PANTHER" id="PTHR43272">
    <property type="entry name" value="LONG-CHAIN-FATTY-ACID--COA LIGASE"/>
    <property type="match status" value="1"/>
</dbReference>
<comment type="catalytic activity">
    <reaction evidence="18">
        <text>a long-chain fatty acid + ATP + CoA = a long-chain fatty acyl-CoA + AMP + diphosphate</text>
        <dbReference type="Rhea" id="RHEA:15421"/>
        <dbReference type="ChEBI" id="CHEBI:30616"/>
        <dbReference type="ChEBI" id="CHEBI:33019"/>
        <dbReference type="ChEBI" id="CHEBI:57287"/>
        <dbReference type="ChEBI" id="CHEBI:57560"/>
        <dbReference type="ChEBI" id="CHEBI:83139"/>
        <dbReference type="ChEBI" id="CHEBI:456215"/>
        <dbReference type="EC" id="6.2.1.3"/>
    </reaction>
</comment>
<dbReference type="GeneID" id="114452386"/>
<evidence type="ECO:0000256" key="22">
    <source>
        <dbReference type="ARBA" id="ARBA00045256"/>
    </source>
</evidence>
<evidence type="ECO:0000256" key="17">
    <source>
        <dbReference type="ARBA" id="ARBA00036716"/>
    </source>
</evidence>
<reference evidence="27" key="1">
    <citation type="submission" date="2025-08" db="UniProtKB">
        <authorList>
            <consortium name="RefSeq"/>
        </authorList>
    </citation>
    <scope>IDENTIFICATION</scope>
</reference>
<dbReference type="InParanoid" id="A0A6P7KD90"/>
<comment type="function">
    <text evidence="22">Catalyzes the conversion of fatty acids such as long-chain and very long-chain fatty acids to their active form acyl-CoAs for both synthesis of cellular lipids, and degradation via beta-oxidation. Can activate diverse saturated, monosaturated and polyunsaturated fatty acids.</text>
</comment>
<dbReference type="CTD" id="23205"/>
<comment type="subcellular location">
    <subcellularLocation>
        <location evidence="2">Cell membrane</location>
    </subcellularLocation>
    <subcellularLocation>
        <location evidence="3">Cytoplasmic vesicle</location>
    </subcellularLocation>
    <subcellularLocation>
        <location evidence="1">Microsome</location>
    </subcellularLocation>
</comment>
<keyword evidence="5" id="KW-0963">Cytoplasm</keyword>
<dbReference type="CDD" id="cd05933">
    <property type="entry name" value="ACSBG_like"/>
    <property type="match status" value="1"/>
</dbReference>
<dbReference type="Gene3D" id="3.40.50.12780">
    <property type="entry name" value="N-terminal domain of ligase-like"/>
    <property type="match status" value="2"/>
</dbReference>
<dbReference type="InterPro" id="IPR020845">
    <property type="entry name" value="AMP-binding_CS"/>
</dbReference>
<dbReference type="PROSITE" id="PS00455">
    <property type="entry name" value="AMP_BINDING"/>
    <property type="match status" value="1"/>
</dbReference>
<evidence type="ECO:0000256" key="15">
    <source>
        <dbReference type="ARBA" id="ARBA00023329"/>
    </source>
</evidence>
<evidence type="ECO:0000256" key="11">
    <source>
        <dbReference type="ARBA" id="ARBA00022840"/>
    </source>
</evidence>
<evidence type="ECO:0000256" key="18">
    <source>
        <dbReference type="ARBA" id="ARBA00036813"/>
    </source>
</evidence>
<dbReference type="PANTHER" id="PTHR43272:SF93">
    <property type="entry name" value="ACYL-COA SYNTHETASE BUBBLEGUM FAMILY MEMBER 1"/>
    <property type="match status" value="1"/>
</dbReference>
<dbReference type="GO" id="GO:0005783">
    <property type="term" value="C:endoplasmic reticulum"/>
    <property type="evidence" value="ECO:0007669"/>
    <property type="project" value="TreeGrafter"/>
</dbReference>
<dbReference type="AlphaFoldDB" id="A0A6P7KD90"/>